<evidence type="ECO:0000313" key="2">
    <source>
        <dbReference type="Proteomes" id="UP000811609"/>
    </source>
</evidence>
<evidence type="ECO:0000313" key="1">
    <source>
        <dbReference type="EMBL" id="KAG6637173.1"/>
    </source>
</evidence>
<dbReference type="AlphaFoldDB" id="A0A8T1P702"/>
<reference evidence="1" key="1">
    <citation type="submission" date="2020-12" db="EMBL/GenBank/DDBJ databases">
        <title>WGS assembly of Carya illinoinensis cv. Pawnee.</title>
        <authorList>
            <person name="Platts A."/>
            <person name="Shu S."/>
            <person name="Wright S."/>
            <person name="Barry K."/>
            <person name="Edger P."/>
            <person name="Pires J.C."/>
            <person name="Schmutz J."/>
        </authorList>
    </citation>
    <scope>NUCLEOTIDE SEQUENCE</scope>
    <source>
        <tissue evidence="1">Leaf</tissue>
    </source>
</reference>
<organism evidence="1 2">
    <name type="scientific">Carya illinoinensis</name>
    <name type="common">Pecan</name>
    <dbReference type="NCBI Taxonomy" id="32201"/>
    <lineage>
        <taxon>Eukaryota</taxon>
        <taxon>Viridiplantae</taxon>
        <taxon>Streptophyta</taxon>
        <taxon>Embryophyta</taxon>
        <taxon>Tracheophyta</taxon>
        <taxon>Spermatophyta</taxon>
        <taxon>Magnoliopsida</taxon>
        <taxon>eudicotyledons</taxon>
        <taxon>Gunneridae</taxon>
        <taxon>Pentapetalae</taxon>
        <taxon>rosids</taxon>
        <taxon>fabids</taxon>
        <taxon>Fagales</taxon>
        <taxon>Juglandaceae</taxon>
        <taxon>Carya</taxon>
    </lineage>
</organism>
<dbReference type="Proteomes" id="UP000811609">
    <property type="component" value="Chromosome 11"/>
</dbReference>
<keyword evidence="2" id="KW-1185">Reference proteome</keyword>
<protein>
    <submittedName>
        <fullName evidence="1">Uncharacterized protein</fullName>
    </submittedName>
</protein>
<name>A0A8T1P702_CARIL</name>
<gene>
    <name evidence="1" type="ORF">CIPAW_11G161400</name>
</gene>
<sequence length="107" mass="12500">MKRVDDELLYWRSLAWDPFREGGVPRGERLLSLSIAAPDKETNKHFQLGILSFVVMSFQVSPMACERKRYYRIGQLSSSNRIGLYIYAFAEMFIDSNKVHKLREPII</sequence>
<comment type="caution">
    <text evidence="1">The sequence shown here is derived from an EMBL/GenBank/DDBJ whole genome shotgun (WGS) entry which is preliminary data.</text>
</comment>
<dbReference type="EMBL" id="CM031819">
    <property type="protein sequence ID" value="KAG6637173.1"/>
    <property type="molecule type" value="Genomic_DNA"/>
</dbReference>
<accession>A0A8T1P702</accession>
<proteinExistence type="predicted"/>